<dbReference type="PANTHER" id="PTHR23235">
    <property type="entry name" value="KRUEPPEL-LIKE TRANSCRIPTION FACTOR"/>
    <property type="match status" value="1"/>
</dbReference>
<feature type="region of interest" description="Disordered" evidence="5">
    <location>
        <begin position="37"/>
        <end position="129"/>
    </location>
</feature>
<keyword evidence="2 4" id="KW-0863">Zinc-finger</keyword>
<dbReference type="OrthoDB" id="8922241at2759"/>
<feature type="domain" description="C2H2-type" evidence="6">
    <location>
        <begin position="327"/>
        <end position="354"/>
    </location>
</feature>
<feature type="compositionally biased region" description="Low complexity" evidence="5">
    <location>
        <begin position="37"/>
        <end position="65"/>
    </location>
</feature>
<dbReference type="PROSITE" id="PS00028">
    <property type="entry name" value="ZINC_FINGER_C2H2_1"/>
    <property type="match status" value="3"/>
</dbReference>
<feature type="compositionally biased region" description="Low complexity" evidence="5">
    <location>
        <begin position="93"/>
        <end position="108"/>
    </location>
</feature>
<keyword evidence="8" id="KW-1185">Reference proteome</keyword>
<evidence type="ECO:0000256" key="2">
    <source>
        <dbReference type="ARBA" id="ARBA00022771"/>
    </source>
</evidence>
<keyword evidence="1" id="KW-0479">Metal-binding</keyword>
<dbReference type="EMBL" id="CAJHJT010000001">
    <property type="protein sequence ID" value="CAD6993999.1"/>
    <property type="molecule type" value="Genomic_DNA"/>
</dbReference>
<dbReference type="FunFam" id="3.30.160.60:FF:001488">
    <property type="entry name" value="Krueppel-like factor 15"/>
    <property type="match status" value="1"/>
</dbReference>
<feature type="compositionally biased region" description="Polar residues" evidence="5">
    <location>
        <begin position="117"/>
        <end position="128"/>
    </location>
</feature>
<dbReference type="InterPro" id="IPR036236">
    <property type="entry name" value="Znf_C2H2_sf"/>
</dbReference>
<dbReference type="AlphaFoldDB" id="A0A811U539"/>
<dbReference type="FunFam" id="3.30.160.60:FF:002115">
    <property type="entry name" value="Krueppel-like factor 15"/>
    <property type="match status" value="1"/>
</dbReference>
<dbReference type="PROSITE" id="PS50157">
    <property type="entry name" value="ZINC_FINGER_C2H2_2"/>
    <property type="match status" value="3"/>
</dbReference>
<dbReference type="SMART" id="SM00355">
    <property type="entry name" value="ZnF_C2H2"/>
    <property type="match status" value="3"/>
</dbReference>
<protein>
    <submittedName>
        <fullName evidence="7">(Mediterranean fruit fly) hypothetical protein</fullName>
    </submittedName>
</protein>
<dbReference type="Pfam" id="PF00096">
    <property type="entry name" value="zf-C2H2"/>
    <property type="match status" value="3"/>
</dbReference>
<evidence type="ECO:0000256" key="3">
    <source>
        <dbReference type="ARBA" id="ARBA00022833"/>
    </source>
</evidence>
<dbReference type="PANTHER" id="PTHR23235:SF139">
    <property type="entry name" value="HUCKEBEIN"/>
    <property type="match status" value="1"/>
</dbReference>
<dbReference type="Gene3D" id="3.30.160.60">
    <property type="entry name" value="Classic Zinc Finger"/>
    <property type="match status" value="3"/>
</dbReference>
<sequence>MSAINMQRAPQTYSRLFRPWDSKQRSNAVAAAVAAAASTAQDKQASANPPNKPANVAAAPPNLRPEVTLTMPSKHYLTPPPATNNDDDCLQTSRTSECASSDSTSCHSHLSDENILPSPSSSQRTTISYPPHHSLYAARLTPPQPTQQSTQTPEAYPYTREEFASYAQQMRFFSQHFLPTTATTTLPAPVPRDLFYASNAEATALCRTNNIVSSLLPPLPTIPATNTCAPVNGMDLYAAAMVEQEFARIMTEDARLKAMNARKQRPKKFKCPHCDIAFSNNGQLKGHIRIHTGERPFKCDVETCGKSFTRNEELTRHKRIHTGLRPFPCQVCSKKFGRRDHLKKHLRTHMPPEQQMGPTILLPMYNYLYGY</sequence>
<proteinExistence type="predicted"/>
<accession>A0A811U539</accession>
<feature type="domain" description="C2H2-type" evidence="6">
    <location>
        <begin position="297"/>
        <end position="326"/>
    </location>
</feature>
<organism evidence="7 8">
    <name type="scientific">Ceratitis capitata</name>
    <name type="common">Mediterranean fruit fly</name>
    <name type="synonym">Tephritis capitata</name>
    <dbReference type="NCBI Taxonomy" id="7213"/>
    <lineage>
        <taxon>Eukaryota</taxon>
        <taxon>Metazoa</taxon>
        <taxon>Ecdysozoa</taxon>
        <taxon>Arthropoda</taxon>
        <taxon>Hexapoda</taxon>
        <taxon>Insecta</taxon>
        <taxon>Pterygota</taxon>
        <taxon>Neoptera</taxon>
        <taxon>Endopterygota</taxon>
        <taxon>Diptera</taxon>
        <taxon>Brachycera</taxon>
        <taxon>Muscomorpha</taxon>
        <taxon>Tephritoidea</taxon>
        <taxon>Tephritidae</taxon>
        <taxon>Ceratitis</taxon>
        <taxon>Ceratitis</taxon>
    </lineage>
</organism>
<reference evidence="7" key="1">
    <citation type="submission" date="2020-11" db="EMBL/GenBank/DDBJ databases">
        <authorList>
            <person name="Whitehead M."/>
        </authorList>
    </citation>
    <scope>NUCLEOTIDE SEQUENCE</scope>
    <source>
        <strain evidence="7">EGII</strain>
    </source>
</reference>
<comment type="caution">
    <text evidence="7">The sequence shown here is derived from an EMBL/GenBank/DDBJ whole genome shotgun (WGS) entry which is preliminary data.</text>
</comment>
<evidence type="ECO:0000256" key="4">
    <source>
        <dbReference type="PROSITE-ProRule" id="PRU00042"/>
    </source>
</evidence>
<evidence type="ECO:0000313" key="8">
    <source>
        <dbReference type="Proteomes" id="UP000606786"/>
    </source>
</evidence>
<evidence type="ECO:0000256" key="1">
    <source>
        <dbReference type="ARBA" id="ARBA00022723"/>
    </source>
</evidence>
<dbReference type="InterPro" id="IPR013087">
    <property type="entry name" value="Znf_C2H2_type"/>
</dbReference>
<dbReference type="GO" id="GO:0000981">
    <property type="term" value="F:DNA-binding transcription factor activity, RNA polymerase II-specific"/>
    <property type="evidence" value="ECO:0007669"/>
    <property type="project" value="TreeGrafter"/>
</dbReference>
<dbReference type="FunFam" id="3.30.160.60:FF:000257">
    <property type="entry name" value="ZXD family zinc finger C"/>
    <property type="match status" value="1"/>
</dbReference>
<dbReference type="GO" id="GO:0000978">
    <property type="term" value="F:RNA polymerase II cis-regulatory region sequence-specific DNA binding"/>
    <property type="evidence" value="ECO:0007669"/>
    <property type="project" value="TreeGrafter"/>
</dbReference>
<gene>
    <name evidence="7" type="ORF">CCAP1982_LOCUS2780</name>
</gene>
<dbReference type="SUPFAM" id="SSF57667">
    <property type="entry name" value="beta-beta-alpha zinc fingers"/>
    <property type="match status" value="1"/>
</dbReference>
<dbReference type="GO" id="GO:0008270">
    <property type="term" value="F:zinc ion binding"/>
    <property type="evidence" value="ECO:0007669"/>
    <property type="project" value="UniProtKB-KW"/>
</dbReference>
<dbReference type="Proteomes" id="UP000606786">
    <property type="component" value="Unassembled WGS sequence"/>
</dbReference>
<keyword evidence="3" id="KW-0862">Zinc</keyword>
<evidence type="ECO:0000259" key="6">
    <source>
        <dbReference type="PROSITE" id="PS50157"/>
    </source>
</evidence>
<evidence type="ECO:0000313" key="7">
    <source>
        <dbReference type="EMBL" id="CAD6993999.1"/>
    </source>
</evidence>
<name>A0A811U539_CERCA</name>
<evidence type="ECO:0000256" key="5">
    <source>
        <dbReference type="SAM" id="MobiDB-lite"/>
    </source>
</evidence>
<feature type="domain" description="C2H2-type" evidence="6">
    <location>
        <begin position="269"/>
        <end position="296"/>
    </location>
</feature>